<feature type="domain" description="AB hydrolase-1" evidence="5">
    <location>
        <begin position="155"/>
        <end position="387"/>
    </location>
</feature>
<feature type="active site" description="Charge relay system" evidence="4">
    <location>
        <position position="238"/>
    </location>
</feature>
<comment type="similarity">
    <text evidence="1">Belongs to the AB hydrolase superfamily. AB hydrolase 4 family.</text>
</comment>
<dbReference type="SUPFAM" id="SSF53474">
    <property type="entry name" value="alpha/beta-Hydrolases"/>
    <property type="match status" value="1"/>
</dbReference>
<dbReference type="VEuPathDB" id="FungiDB:CJJ07_005265"/>
<dbReference type="InterPro" id="IPR029058">
    <property type="entry name" value="AB_hydrolase_fold"/>
</dbReference>
<keyword evidence="2" id="KW-0719">Serine esterase</keyword>
<evidence type="ECO:0000256" key="1">
    <source>
        <dbReference type="ARBA" id="ARBA00010884"/>
    </source>
</evidence>
<evidence type="ECO:0000256" key="2">
    <source>
        <dbReference type="ARBA" id="ARBA00022487"/>
    </source>
</evidence>
<feature type="active site" description="Charge relay system" evidence="4">
    <location>
        <position position="375"/>
    </location>
</feature>
<dbReference type="EMBL" id="LGST01000054">
    <property type="protein sequence ID" value="KND96525.1"/>
    <property type="molecule type" value="Genomic_DNA"/>
</dbReference>
<reference evidence="7" key="1">
    <citation type="journal article" date="2015" name="BMC Genomics">
        <title>Draft genome of a commonly misdiagnosed multidrug resistant pathogen Candida auris.</title>
        <authorList>
            <person name="Chatterjee S."/>
            <person name="Alampalli S.V."/>
            <person name="Nageshan R.K."/>
            <person name="Chettiar S.T."/>
            <person name="Joshi S."/>
            <person name="Tatu U.S."/>
        </authorList>
    </citation>
    <scope>NUCLEOTIDE SEQUENCE [LARGE SCALE GENOMIC DNA]</scope>
    <source>
        <strain evidence="7">6684</strain>
    </source>
</reference>
<dbReference type="PIRSF" id="PIRSF005211">
    <property type="entry name" value="Ab_hydro_YheT"/>
    <property type="match status" value="1"/>
</dbReference>
<comment type="caution">
    <text evidence="6">The sequence shown here is derived from an EMBL/GenBank/DDBJ whole genome shotgun (WGS) entry which is preliminary data.</text>
</comment>
<dbReference type="PANTHER" id="PTHR10794:SF63">
    <property type="entry name" value="ALPHA_BETA HYDROLASE 1, ISOFORM A"/>
    <property type="match status" value="1"/>
</dbReference>
<dbReference type="InterPro" id="IPR000073">
    <property type="entry name" value="AB_hydrolase_1"/>
</dbReference>
<dbReference type="VEuPathDB" id="FungiDB:CJI96_0004692"/>
<dbReference type="VEuPathDB" id="FungiDB:B9J08_005569"/>
<evidence type="ECO:0000256" key="3">
    <source>
        <dbReference type="ARBA" id="ARBA00022801"/>
    </source>
</evidence>
<dbReference type="GO" id="GO:0051792">
    <property type="term" value="P:medium-chain fatty acid biosynthetic process"/>
    <property type="evidence" value="ECO:0007669"/>
    <property type="project" value="TreeGrafter"/>
</dbReference>
<dbReference type="VEuPathDB" id="FungiDB:QG37_07139"/>
<gene>
    <name evidence="6" type="ORF">QG37_07139</name>
</gene>
<feature type="active site" description="Charge relay system" evidence="4">
    <location>
        <position position="404"/>
    </location>
</feature>
<evidence type="ECO:0000256" key="4">
    <source>
        <dbReference type="PIRSR" id="PIRSR005211-1"/>
    </source>
</evidence>
<dbReference type="AlphaFoldDB" id="A0A0L0NS89"/>
<dbReference type="Gene3D" id="3.40.50.1820">
    <property type="entry name" value="alpha/beta hydrolase"/>
    <property type="match status" value="1"/>
</dbReference>
<name>A0A0L0NS89_CANAR</name>
<dbReference type="GO" id="GO:0008126">
    <property type="term" value="F:acetylesterase activity"/>
    <property type="evidence" value="ECO:0007669"/>
    <property type="project" value="TreeGrafter"/>
</dbReference>
<accession>A0A0L0NS89</accession>
<evidence type="ECO:0000313" key="6">
    <source>
        <dbReference type="EMBL" id="KND96525.1"/>
    </source>
</evidence>
<keyword evidence="3" id="KW-0378">Hydrolase</keyword>
<dbReference type="InterPro" id="IPR000952">
    <property type="entry name" value="AB_hydrolase_4_CS"/>
</dbReference>
<dbReference type="InterPro" id="IPR012020">
    <property type="entry name" value="ABHD4"/>
</dbReference>
<dbReference type="PANTHER" id="PTHR10794">
    <property type="entry name" value="ABHYDROLASE DOMAIN-CONTAINING PROTEIN"/>
    <property type="match status" value="1"/>
</dbReference>
<protein>
    <recommendedName>
        <fullName evidence="5">AB hydrolase-1 domain-containing protein</fullName>
    </recommendedName>
</protein>
<dbReference type="GO" id="GO:0051793">
    <property type="term" value="P:medium-chain fatty acid catabolic process"/>
    <property type="evidence" value="ECO:0007669"/>
    <property type="project" value="TreeGrafter"/>
</dbReference>
<dbReference type="PROSITE" id="PS01133">
    <property type="entry name" value="UPF0017"/>
    <property type="match status" value="1"/>
</dbReference>
<dbReference type="VEuPathDB" id="FungiDB:CJI97_005619"/>
<sequence length="454" mass="51346">MVSGFFRSVVSTHQPKLPIKFTSASGSKTIAEIIKESVPEFENGASFFVNPLLSSGHSQTAYTAINKFENVDLVHYKRRVLTVDSQNKFYYVNGDKMPYDRWNGQSTFAIDYVVPEGSDPDHEKFRPTSQVRELPPRTEYLDPAKEQELLDNDKPLVVALHGLSGGSYESYIRAFINKVTKAPYNFDGLVLNARGCANHTITSPQLFCGLWTNDLRYLINEHIKKLWPNKKIFLIGFSLGGAITANYLGQEGRDVYRNIKGAAVVGAPWDFQVASHALVETYLGSKIYSPTMCQNLLKLLNVHLSTDNVKFGEIIEEYKKNPESFELKLLRDFDDVFTSRMFGFNCASEYYRHASPDQRLLNVRVPTLIVSSLDDPIVGSKSLPYPEVSLNPYTYLVATSIGGHLGWFNLRHNRWYPDPISKVFVKLAESEPQEDGSVLPRATDGIWKHDRIIL</sequence>
<evidence type="ECO:0000259" key="5">
    <source>
        <dbReference type="Pfam" id="PF00561"/>
    </source>
</evidence>
<organism evidence="6 7">
    <name type="scientific">Candidozyma auris</name>
    <name type="common">Yeast</name>
    <name type="synonym">Candida auris</name>
    <dbReference type="NCBI Taxonomy" id="498019"/>
    <lineage>
        <taxon>Eukaryota</taxon>
        <taxon>Fungi</taxon>
        <taxon>Dikarya</taxon>
        <taxon>Ascomycota</taxon>
        <taxon>Saccharomycotina</taxon>
        <taxon>Pichiomycetes</taxon>
        <taxon>Metschnikowiaceae</taxon>
        <taxon>Candidozyma</taxon>
    </lineage>
</organism>
<dbReference type="InterPro" id="IPR050960">
    <property type="entry name" value="AB_hydrolase_4_sf"/>
</dbReference>
<dbReference type="GO" id="GO:0047372">
    <property type="term" value="F:monoacylglycerol lipase activity"/>
    <property type="evidence" value="ECO:0007669"/>
    <property type="project" value="TreeGrafter"/>
</dbReference>
<proteinExistence type="inferred from homology"/>
<evidence type="ECO:0000313" key="7">
    <source>
        <dbReference type="Proteomes" id="UP000037122"/>
    </source>
</evidence>
<dbReference type="VEuPathDB" id="FungiDB:CJJ09_003789"/>
<dbReference type="Proteomes" id="UP000037122">
    <property type="component" value="Unassembled WGS sequence"/>
</dbReference>
<dbReference type="Pfam" id="PF00561">
    <property type="entry name" value="Abhydrolase_1"/>
    <property type="match status" value="1"/>
</dbReference>